<protein>
    <submittedName>
        <fullName evidence="1">Uncharacterized protein</fullName>
    </submittedName>
</protein>
<dbReference type="EMBL" id="ACJM01000009">
    <property type="protein sequence ID" value="EEG77195.1"/>
    <property type="molecule type" value="Genomic_DNA"/>
</dbReference>
<dbReference type="RefSeq" id="WP_008516980.1">
    <property type="nucleotide sequence ID" value="NZ_ACJM01000009.1"/>
</dbReference>
<evidence type="ECO:0000313" key="1">
    <source>
        <dbReference type="EMBL" id="EEG77195.1"/>
    </source>
</evidence>
<name>C0GHI9_DETAL</name>
<accession>C0GHI9</accession>
<reference evidence="1 2" key="1">
    <citation type="submission" date="2009-02" db="EMBL/GenBank/DDBJ databases">
        <title>Sequencing of the draft genome and assembly of Dethiobacter alkaliphilus AHT 1.</title>
        <authorList>
            <consortium name="US DOE Joint Genome Institute (JGI-PGF)"/>
            <person name="Lucas S."/>
            <person name="Copeland A."/>
            <person name="Lapidus A."/>
            <person name="Glavina del Rio T."/>
            <person name="Dalin E."/>
            <person name="Tice H."/>
            <person name="Bruce D."/>
            <person name="Goodwin L."/>
            <person name="Pitluck S."/>
            <person name="Larimer F."/>
            <person name="Land M.L."/>
            <person name="Hauser L."/>
            <person name="Muyzer G."/>
        </authorList>
    </citation>
    <scope>NUCLEOTIDE SEQUENCE [LARGE SCALE GENOMIC DNA]</scope>
    <source>
        <strain evidence="1 2">AHT 1</strain>
    </source>
</reference>
<proteinExistence type="predicted"/>
<keyword evidence="2" id="KW-1185">Reference proteome</keyword>
<gene>
    <name evidence="1" type="ORF">DealDRAFT_1948</name>
</gene>
<organism evidence="1 2">
    <name type="scientific">Dethiobacter alkaliphilus AHT 1</name>
    <dbReference type="NCBI Taxonomy" id="555088"/>
    <lineage>
        <taxon>Bacteria</taxon>
        <taxon>Bacillati</taxon>
        <taxon>Bacillota</taxon>
        <taxon>Dethiobacteria</taxon>
        <taxon>Dethiobacterales</taxon>
        <taxon>Dethiobacteraceae</taxon>
        <taxon>Dethiobacter</taxon>
    </lineage>
</organism>
<evidence type="ECO:0000313" key="2">
    <source>
        <dbReference type="Proteomes" id="UP000006443"/>
    </source>
</evidence>
<sequence length="57" mass="6554">MRTYRIMSLLRKVAGLVLAVAGIAIVIDSLPTYLWILLLGFGLIWAGWLMFRVERIY</sequence>
<dbReference type="Proteomes" id="UP000006443">
    <property type="component" value="Unassembled WGS sequence"/>
</dbReference>
<comment type="caution">
    <text evidence="1">The sequence shown here is derived from an EMBL/GenBank/DDBJ whole genome shotgun (WGS) entry which is preliminary data.</text>
</comment>
<dbReference type="AlphaFoldDB" id="C0GHI9"/>